<dbReference type="EMBL" id="JAVRRG010000012">
    <property type="protein sequence ID" value="KAK5098986.1"/>
    <property type="molecule type" value="Genomic_DNA"/>
</dbReference>
<protein>
    <submittedName>
        <fullName evidence="1">Uncharacterized protein</fullName>
    </submittedName>
</protein>
<evidence type="ECO:0000313" key="1">
    <source>
        <dbReference type="EMBL" id="KAK5098986.1"/>
    </source>
</evidence>
<comment type="caution">
    <text evidence="1">The sequence shown here is derived from an EMBL/GenBank/DDBJ whole genome shotgun (WGS) entry which is preliminary data.</text>
</comment>
<proteinExistence type="predicted"/>
<accession>A0ABR0KKK3</accession>
<dbReference type="Proteomes" id="UP001345013">
    <property type="component" value="Unassembled WGS sequence"/>
</dbReference>
<reference evidence="1 2" key="1">
    <citation type="submission" date="2023-08" db="EMBL/GenBank/DDBJ databases">
        <title>Black Yeasts Isolated from many extreme environments.</title>
        <authorList>
            <person name="Coleine C."/>
            <person name="Stajich J.E."/>
            <person name="Selbmann L."/>
        </authorList>
    </citation>
    <scope>NUCLEOTIDE SEQUENCE [LARGE SCALE GENOMIC DNA]</scope>
    <source>
        <strain evidence="1 2">CCFEE 5885</strain>
    </source>
</reference>
<evidence type="ECO:0000313" key="2">
    <source>
        <dbReference type="Proteomes" id="UP001345013"/>
    </source>
</evidence>
<gene>
    <name evidence="1" type="ORF">LTR24_001614</name>
</gene>
<name>A0ABR0KKK3_9EURO</name>
<sequence length="186" mass="20744">MSYKTQPAFVHQGDWDAESDSHPAMKWMHEYTNVFDKGDHDAIWSSGKYLTSSFQYSKSDGTIYTPGQESWEQVKQTYANFTKYHHEPYFLVCYELPDTPGYAMLGNAWLYCNLPGSSPGTGGVTDGKGQKWQMRVPAGFHFVYKKQGGDGDGDFRLTTTSITCDSGPVVVALLQRGVMKPADLGL</sequence>
<organism evidence="1 2">
    <name type="scientific">Lithohypha guttulata</name>
    <dbReference type="NCBI Taxonomy" id="1690604"/>
    <lineage>
        <taxon>Eukaryota</taxon>
        <taxon>Fungi</taxon>
        <taxon>Dikarya</taxon>
        <taxon>Ascomycota</taxon>
        <taxon>Pezizomycotina</taxon>
        <taxon>Eurotiomycetes</taxon>
        <taxon>Chaetothyriomycetidae</taxon>
        <taxon>Chaetothyriales</taxon>
        <taxon>Trichomeriaceae</taxon>
        <taxon>Lithohypha</taxon>
    </lineage>
</organism>
<keyword evidence="2" id="KW-1185">Reference proteome</keyword>